<accession>A0A914Z6Q2</accession>
<evidence type="ECO:0000313" key="3">
    <source>
        <dbReference type="WBParaSite" id="PSU_v2.g5928.t1"/>
    </source>
</evidence>
<evidence type="ECO:0000313" key="2">
    <source>
        <dbReference type="Proteomes" id="UP000887577"/>
    </source>
</evidence>
<dbReference type="WBParaSite" id="PSU_v2.g5928.t1">
    <property type="protein sequence ID" value="PSU_v2.g5928.t1"/>
    <property type="gene ID" value="PSU_v2.g5928"/>
</dbReference>
<dbReference type="AlphaFoldDB" id="A0A914Z6Q2"/>
<proteinExistence type="predicted"/>
<name>A0A914Z6Q2_9BILA</name>
<evidence type="ECO:0000256" key="1">
    <source>
        <dbReference type="SAM" id="Coils"/>
    </source>
</evidence>
<reference evidence="3" key="1">
    <citation type="submission" date="2022-11" db="UniProtKB">
        <authorList>
            <consortium name="WormBaseParasite"/>
        </authorList>
    </citation>
    <scope>IDENTIFICATION</scope>
</reference>
<organism evidence="2 3">
    <name type="scientific">Panagrolaimus superbus</name>
    <dbReference type="NCBI Taxonomy" id="310955"/>
    <lineage>
        <taxon>Eukaryota</taxon>
        <taxon>Metazoa</taxon>
        <taxon>Ecdysozoa</taxon>
        <taxon>Nematoda</taxon>
        <taxon>Chromadorea</taxon>
        <taxon>Rhabditida</taxon>
        <taxon>Tylenchina</taxon>
        <taxon>Panagrolaimomorpha</taxon>
        <taxon>Panagrolaimoidea</taxon>
        <taxon>Panagrolaimidae</taxon>
        <taxon>Panagrolaimus</taxon>
    </lineage>
</organism>
<protein>
    <submittedName>
        <fullName evidence="3">Uncharacterized protein</fullName>
    </submittedName>
</protein>
<keyword evidence="2" id="KW-1185">Reference proteome</keyword>
<dbReference type="Proteomes" id="UP000887577">
    <property type="component" value="Unplaced"/>
</dbReference>
<feature type="coiled-coil region" evidence="1">
    <location>
        <begin position="20"/>
        <end position="76"/>
    </location>
</feature>
<keyword evidence="1" id="KW-0175">Coiled coil</keyword>
<sequence>MPRKNIPKIIQKVYTEEGPLEEKNKRADEVAKDFSESEKKVVDAIKKFFGKRAEAIAKLDNETKSILKEIKELRQKQKTLFEKIQGDDKKAANFLLFGHAPQNLNSRSASGSSSSSSF</sequence>